<dbReference type="RefSeq" id="XP_034099847.1">
    <property type="nucleotide sequence ID" value="XM_034243956.2"/>
</dbReference>
<dbReference type="SMART" id="SM00235">
    <property type="entry name" value="ZnMc"/>
    <property type="match status" value="1"/>
</dbReference>
<dbReference type="Proteomes" id="UP000515160">
    <property type="component" value="Chromosome 2L"/>
</dbReference>
<dbReference type="EC" id="3.4.24.-" evidence="7"/>
<evidence type="ECO:0000256" key="7">
    <source>
        <dbReference type="RuleBase" id="RU361183"/>
    </source>
</evidence>
<dbReference type="InterPro" id="IPR034035">
    <property type="entry name" value="Astacin-like_dom"/>
</dbReference>
<dbReference type="Gene3D" id="3.40.390.10">
    <property type="entry name" value="Collagenase (Catalytic Domain)"/>
    <property type="match status" value="1"/>
</dbReference>
<keyword evidence="3 6" id="KW-0378">Hydrolase</keyword>
<feature type="active site" evidence="6">
    <location>
        <position position="135"/>
    </location>
</feature>
<evidence type="ECO:0000256" key="5">
    <source>
        <dbReference type="ARBA" id="ARBA00023049"/>
    </source>
</evidence>
<feature type="binding site" evidence="6">
    <location>
        <position position="134"/>
    </location>
    <ligand>
        <name>Zn(2+)</name>
        <dbReference type="ChEBI" id="CHEBI:29105"/>
        <note>catalytic</note>
    </ligand>
</feature>
<sequence length="231" mass="26728">MSSFSYILLAFMWSCLNSMQANEMRLTTAQLKYFNSNALHRNALTWSGYYWPNSTLVYSVGKGMAFADYLLVMNAMADISARTCIKFRRTHNLKEPQVNLQRTDDGCWSDIGYLGEWQTLNLGKGCMQRGIIQHELLHSLALLHMQNDPRRDRYVRINLANIEEGEQHNFQIYHSDDFQLGYDYASLMHYGAYAFSKNEKPTIVPLKRGVKIGQRIGLSAKDVQKLRIMYC</sequence>
<evidence type="ECO:0000313" key="9">
    <source>
        <dbReference type="Proteomes" id="UP000515160"/>
    </source>
</evidence>
<dbReference type="OrthoDB" id="291007at2759"/>
<feature type="binding site" evidence="6">
    <location>
        <position position="144"/>
    </location>
    <ligand>
        <name>Zn(2+)</name>
        <dbReference type="ChEBI" id="CHEBI:29105"/>
        <note>catalytic</note>
    </ligand>
</feature>
<evidence type="ECO:0000256" key="1">
    <source>
        <dbReference type="ARBA" id="ARBA00022670"/>
    </source>
</evidence>
<proteinExistence type="predicted"/>
<evidence type="ECO:0000256" key="2">
    <source>
        <dbReference type="ARBA" id="ARBA00022723"/>
    </source>
</evidence>
<keyword evidence="4 6" id="KW-0862">Zinc</keyword>
<feature type="domain" description="Peptidase M12A" evidence="8">
    <location>
        <begin position="42"/>
        <end position="231"/>
    </location>
</feature>
<dbReference type="GO" id="GO:0004222">
    <property type="term" value="F:metalloendopeptidase activity"/>
    <property type="evidence" value="ECO:0007669"/>
    <property type="project" value="UniProtKB-UniRule"/>
</dbReference>
<evidence type="ECO:0000313" key="10">
    <source>
        <dbReference type="RefSeq" id="XP_034099847.1"/>
    </source>
</evidence>
<evidence type="ECO:0000259" key="8">
    <source>
        <dbReference type="PROSITE" id="PS51864"/>
    </source>
</evidence>
<keyword evidence="2 6" id="KW-0479">Metal-binding</keyword>
<dbReference type="InterPro" id="IPR024079">
    <property type="entry name" value="MetalloPept_cat_dom_sf"/>
</dbReference>
<dbReference type="PROSITE" id="PS51864">
    <property type="entry name" value="ASTACIN"/>
    <property type="match status" value="1"/>
</dbReference>
<accession>A0A6P8XN79</accession>
<keyword evidence="7" id="KW-0732">Signal</keyword>
<dbReference type="Pfam" id="PF01400">
    <property type="entry name" value="Astacin"/>
    <property type="match status" value="1"/>
</dbReference>
<feature type="chain" id="PRO_5028505914" description="Metalloendopeptidase" evidence="7">
    <location>
        <begin position="22"/>
        <end position="231"/>
    </location>
</feature>
<keyword evidence="5 6" id="KW-0482">Metalloprotease</keyword>
<evidence type="ECO:0000256" key="4">
    <source>
        <dbReference type="ARBA" id="ARBA00022833"/>
    </source>
</evidence>
<gene>
    <name evidence="10" type="primary">LOC117565011</name>
</gene>
<evidence type="ECO:0000256" key="6">
    <source>
        <dbReference type="PROSITE-ProRule" id="PRU01211"/>
    </source>
</evidence>
<dbReference type="InterPro" id="IPR001506">
    <property type="entry name" value="Peptidase_M12A"/>
</dbReference>
<feature type="binding site" evidence="6">
    <location>
        <position position="138"/>
    </location>
    <ligand>
        <name>Zn(2+)</name>
        <dbReference type="ChEBI" id="CHEBI:29105"/>
        <note>catalytic</note>
    </ligand>
</feature>
<organism evidence="9 10">
    <name type="scientific">Drosophila albomicans</name>
    <name type="common">Fruit fly</name>
    <dbReference type="NCBI Taxonomy" id="7291"/>
    <lineage>
        <taxon>Eukaryota</taxon>
        <taxon>Metazoa</taxon>
        <taxon>Ecdysozoa</taxon>
        <taxon>Arthropoda</taxon>
        <taxon>Hexapoda</taxon>
        <taxon>Insecta</taxon>
        <taxon>Pterygota</taxon>
        <taxon>Neoptera</taxon>
        <taxon>Endopterygota</taxon>
        <taxon>Diptera</taxon>
        <taxon>Brachycera</taxon>
        <taxon>Muscomorpha</taxon>
        <taxon>Ephydroidea</taxon>
        <taxon>Drosophilidae</taxon>
        <taxon>Drosophila</taxon>
    </lineage>
</organism>
<dbReference type="CDD" id="cd04280">
    <property type="entry name" value="ZnMc_astacin_like"/>
    <property type="match status" value="1"/>
</dbReference>
<evidence type="ECO:0000256" key="3">
    <source>
        <dbReference type="ARBA" id="ARBA00022801"/>
    </source>
</evidence>
<feature type="signal peptide" evidence="7">
    <location>
        <begin position="1"/>
        <end position="21"/>
    </location>
</feature>
<comment type="caution">
    <text evidence="6">Lacks conserved residue(s) required for the propagation of feature annotation.</text>
</comment>
<protein>
    <recommendedName>
        <fullName evidence="7">Metalloendopeptidase</fullName>
        <ecNumber evidence="7">3.4.24.-</ecNumber>
    </recommendedName>
</protein>
<dbReference type="AlphaFoldDB" id="A0A6P8XN79"/>
<dbReference type="SUPFAM" id="SSF55486">
    <property type="entry name" value="Metalloproteases ('zincins'), catalytic domain"/>
    <property type="match status" value="1"/>
</dbReference>
<dbReference type="InterPro" id="IPR006026">
    <property type="entry name" value="Peptidase_Metallo"/>
</dbReference>
<dbReference type="GeneID" id="117565011"/>
<dbReference type="GO" id="GO:0008270">
    <property type="term" value="F:zinc ion binding"/>
    <property type="evidence" value="ECO:0007669"/>
    <property type="project" value="UniProtKB-UniRule"/>
</dbReference>
<dbReference type="PRINTS" id="PR00480">
    <property type="entry name" value="ASTACIN"/>
</dbReference>
<keyword evidence="1 6" id="KW-0645">Protease</keyword>
<dbReference type="PANTHER" id="PTHR10127:SF780">
    <property type="entry name" value="METALLOENDOPEPTIDASE"/>
    <property type="match status" value="1"/>
</dbReference>
<name>A0A6P8XN79_DROAB</name>
<dbReference type="PANTHER" id="PTHR10127">
    <property type="entry name" value="DISCOIDIN, CUB, EGF, LAMININ , AND ZINC METALLOPROTEASE DOMAIN CONTAINING"/>
    <property type="match status" value="1"/>
</dbReference>
<comment type="cofactor">
    <cofactor evidence="6 7">
        <name>Zn(2+)</name>
        <dbReference type="ChEBI" id="CHEBI:29105"/>
    </cofactor>
    <text evidence="6 7">Binds 1 zinc ion per subunit.</text>
</comment>
<reference evidence="10" key="1">
    <citation type="submission" date="2025-08" db="UniProtKB">
        <authorList>
            <consortium name="RefSeq"/>
        </authorList>
    </citation>
    <scope>IDENTIFICATION</scope>
    <source>
        <strain evidence="10">15112-1751.03</strain>
        <tissue evidence="10">Whole Adult</tissue>
    </source>
</reference>
<keyword evidence="9" id="KW-1185">Reference proteome</keyword>
<dbReference type="GO" id="GO:0006508">
    <property type="term" value="P:proteolysis"/>
    <property type="evidence" value="ECO:0007669"/>
    <property type="project" value="UniProtKB-KW"/>
</dbReference>